<proteinExistence type="inferred from homology"/>
<dbReference type="PANTHER" id="PTHR13943:SF31">
    <property type="entry name" value="PHOSPHOLIPASE A AND ACYLTRANSFERASE 3"/>
    <property type="match status" value="1"/>
</dbReference>
<comment type="similarity">
    <text evidence="1">Belongs to the H-rev107 family.</text>
</comment>
<dbReference type="GO" id="GO:0006629">
    <property type="term" value="P:lipid metabolic process"/>
    <property type="evidence" value="ECO:0007669"/>
    <property type="project" value="UniProtKB-KW"/>
</dbReference>
<keyword evidence="3" id="KW-0378">Hydrolase</keyword>
<dbReference type="InterPro" id="IPR007053">
    <property type="entry name" value="LRAT_dom"/>
</dbReference>
<accession>A0ABD1KD65</accession>
<dbReference type="AlphaFoldDB" id="A0ABD1KD65"/>
<dbReference type="Pfam" id="PF04970">
    <property type="entry name" value="LRAT"/>
    <property type="match status" value="1"/>
</dbReference>
<evidence type="ECO:0000256" key="1">
    <source>
        <dbReference type="ARBA" id="ARBA00007824"/>
    </source>
</evidence>
<protein>
    <recommendedName>
        <fullName evidence="5">LRAT domain-containing protein</fullName>
    </recommendedName>
</protein>
<comment type="caution">
    <text evidence="6">The sequence shown here is derived from an EMBL/GenBank/DDBJ whole genome shotgun (WGS) entry which is preliminary data.</text>
</comment>
<sequence length="142" mass="15594">MAGSEAGTPAPNPGDMVEFIRPKGYSHFGICVGNGQVVHLSKDKPQMGIKSTIQKEYLEKVAAGDSYRVNNQDDKKSPIPPEEIVKKANAMVGEKMLWTPFHNCETVASEMRYGDGKGHSEQTLKATDWGQDFTHNVLNPGF</sequence>
<keyword evidence="7" id="KW-1185">Reference proteome</keyword>
<dbReference type="PROSITE" id="PS51934">
    <property type="entry name" value="LRAT"/>
    <property type="match status" value="1"/>
</dbReference>
<name>A0ABD1KD65_9TELE</name>
<dbReference type="GO" id="GO:0016787">
    <property type="term" value="F:hydrolase activity"/>
    <property type="evidence" value="ECO:0007669"/>
    <property type="project" value="UniProtKB-KW"/>
</dbReference>
<keyword evidence="4" id="KW-0443">Lipid metabolism</keyword>
<dbReference type="Gene3D" id="3.90.1720.10">
    <property type="entry name" value="endopeptidase domain like (from Nostoc punctiforme)"/>
    <property type="match status" value="1"/>
</dbReference>
<evidence type="ECO:0000313" key="7">
    <source>
        <dbReference type="Proteomes" id="UP001591681"/>
    </source>
</evidence>
<evidence type="ECO:0000259" key="5">
    <source>
        <dbReference type="PROSITE" id="PS51934"/>
    </source>
</evidence>
<evidence type="ECO:0000256" key="4">
    <source>
        <dbReference type="ARBA" id="ARBA00023098"/>
    </source>
</evidence>
<dbReference type="EMBL" id="JBHFQA010000006">
    <property type="protein sequence ID" value="KAL2097132.1"/>
    <property type="molecule type" value="Genomic_DNA"/>
</dbReference>
<reference evidence="6 7" key="1">
    <citation type="submission" date="2024-09" db="EMBL/GenBank/DDBJ databases">
        <title>A chromosome-level genome assembly of Gray's grenadier anchovy, Coilia grayii.</title>
        <authorList>
            <person name="Fu Z."/>
        </authorList>
    </citation>
    <scope>NUCLEOTIDE SEQUENCE [LARGE SCALE GENOMIC DNA]</scope>
    <source>
        <strain evidence="6">G4</strain>
        <tissue evidence="6">Muscle</tissue>
    </source>
</reference>
<evidence type="ECO:0000256" key="3">
    <source>
        <dbReference type="ARBA" id="ARBA00022801"/>
    </source>
</evidence>
<gene>
    <name evidence="6" type="ORF">ACEWY4_006339</name>
</gene>
<evidence type="ECO:0000256" key="2">
    <source>
        <dbReference type="ARBA" id="ARBA00022679"/>
    </source>
</evidence>
<evidence type="ECO:0000313" key="6">
    <source>
        <dbReference type="EMBL" id="KAL2097132.1"/>
    </source>
</evidence>
<dbReference type="InterPro" id="IPR051496">
    <property type="entry name" value="H-rev107_PLA/AT"/>
</dbReference>
<organism evidence="6 7">
    <name type="scientific">Coilia grayii</name>
    <name type="common">Gray's grenadier anchovy</name>
    <dbReference type="NCBI Taxonomy" id="363190"/>
    <lineage>
        <taxon>Eukaryota</taxon>
        <taxon>Metazoa</taxon>
        <taxon>Chordata</taxon>
        <taxon>Craniata</taxon>
        <taxon>Vertebrata</taxon>
        <taxon>Euteleostomi</taxon>
        <taxon>Actinopterygii</taxon>
        <taxon>Neopterygii</taxon>
        <taxon>Teleostei</taxon>
        <taxon>Clupei</taxon>
        <taxon>Clupeiformes</taxon>
        <taxon>Clupeoidei</taxon>
        <taxon>Engraulidae</taxon>
        <taxon>Coilinae</taxon>
        <taxon>Coilia</taxon>
    </lineage>
</organism>
<keyword evidence="2" id="KW-0808">Transferase</keyword>
<dbReference type="PANTHER" id="PTHR13943">
    <property type="entry name" value="HRAS-LIKE SUPPRESSOR - RELATED"/>
    <property type="match status" value="1"/>
</dbReference>
<feature type="domain" description="LRAT" evidence="5">
    <location>
        <begin position="17"/>
        <end position="122"/>
    </location>
</feature>
<dbReference type="Proteomes" id="UP001591681">
    <property type="component" value="Unassembled WGS sequence"/>
</dbReference>
<dbReference type="GO" id="GO:0016740">
    <property type="term" value="F:transferase activity"/>
    <property type="evidence" value="ECO:0007669"/>
    <property type="project" value="UniProtKB-KW"/>
</dbReference>